<dbReference type="AlphaFoldDB" id="A0A6H1ZD26"/>
<keyword evidence="1" id="KW-0812">Transmembrane</keyword>
<organism evidence="2">
    <name type="scientific">viral metagenome</name>
    <dbReference type="NCBI Taxonomy" id="1070528"/>
    <lineage>
        <taxon>unclassified sequences</taxon>
        <taxon>metagenomes</taxon>
        <taxon>organismal metagenomes</taxon>
    </lineage>
</organism>
<evidence type="ECO:0000313" key="2">
    <source>
        <dbReference type="EMBL" id="QJA45287.1"/>
    </source>
</evidence>
<evidence type="ECO:0000313" key="3">
    <source>
        <dbReference type="EMBL" id="QJH93687.1"/>
    </source>
</evidence>
<feature type="transmembrane region" description="Helical" evidence="1">
    <location>
        <begin position="25"/>
        <end position="48"/>
    </location>
</feature>
<name>A0A6H1ZD26_9ZZZZ</name>
<sequence>MEHIDVVCPEPEFKLFVRKKLETKVSWTMAGVVVSICAGVAFLVFNAYSRGQEEQTTKIVQNSSEVQELKTNVKVMQTEFTYVREKLGELKSSQKEQFEAVLKELKEIKQKGGRE</sequence>
<accession>A0A6H1ZD26</accession>
<dbReference type="EMBL" id="MT143988">
    <property type="protein sequence ID" value="QJA45287.1"/>
    <property type="molecule type" value="Genomic_DNA"/>
</dbReference>
<proteinExistence type="predicted"/>
<gene>
    <name evidence="2" type="ORF">TM448A00204_0032</name>
    <name evidence="3" type="ORF">TM448B00128_0062</name>
</gene>
<evidence type="ECO:0000256" key="1">
    <source>
        <dbReference type="SAM" id="Phobius"/>
    </source>
</evidence>
<protein>
    <submittedName>
        <fullName evidence="2">Uncharacterized protein</fullName>
    </submittedName>
</protein>
<dbReference type="EMBL" id="MT144590">
    <property type="protein sequence ID" value="QJH93687.1"/>
    <property type="molecule type" value="Genomic_DNA"/>
</dbReference>
<keyword evidence="1" id="KW-1133">Transmembrane helix</keyword>
<keyword evidence="1" id="KW-0472">Membrane</keyword>
<reference evidence="2" key="1">
    <citation type="submission" date="2020-03" db="EMBL/GenBank/DDBJ databases">
        <title>The deep terrestrial virosphere.</title>
        <authorList>
            <person name="Holmfeldt K."/>
            <person name="Nilsson E."/>
            <person name="Simone D."/>
            <person name="Lopez-Fernandez M."/>
            <person name="Wu X."/>
            <person name="de Brujin I."/>
            <person name="Lundin D."/>
            <person name="Andersson A."/>
            <person name="Bertilsson S."/>
            <person name="Dopson M."/>
        </authorList>
    </citation>
    <scope>NUCLEOTIDE SEQUENCE</scope>
    <source>
        <strain evidence="2">TM448A00204</strain>
        <strain evidence="3">TM448B00128</strain>
    </source>
</reference>